<dbReference type="PANTHER" id="PTHR30483:SF6">
    <property type="entry name" value="PERIPLASMIC BINDING PROTEIN OF ABC TRANSPORTER FOR NATURAL AMINO ACIDS"/>
    <property type="match status" value="1"/>
</dbReference>
<comment type="caution">
    <text evidence="3">The sequence shown here is derived from an EMBL/GenBank/DDBJ whole genome shotgun (WGS) entry which is preliminary data.</text>
</comment>
<accession>A0A8T4L5L1</accession>
<dbReference type="AlphaFoldDB" id="A0A8T4L5L1"/>
<dbReference type="EMBL" id="JAGVWC010000011">
    <property type="protein sequence ID" value="MBS3061897.1"/>
    <property type="molecule type" value="Genomic_DNA"/>
</dbReference>
<dbReference type="PROSITE" id="PS51257">
    <property type="entry name" value="PROKAR_LIPOPROTEIN"/>
    <property type="match status" value="1"/>
</dbReference>
<evidence type="ECO:0000256" key="1">
    <source>
        <dbReference type="ARBA" id="ARBA00022729"/>
    </source>
</evidence>
<reference evidence="3" key="2">
    <citation type="submission" date="2021-05" db="EMBL/GenBank/DDBJ databases">
        <title>Protein family content uncovers lineage relationships and bacterial pathway maintenance mechanisms in DPANN archaea.</title>
        <authorList>
            <person name="Castelle C.J."/>
            <person name="Meheust R."/>
            <person name="Jaffe A.L."/>
            <person name="Seitz K."/>
            <person name="Gong X."/>
            <person name="Baker B.J."/>
            <person name="Banfield J.F."/>
        </authorList>
    </citation>
    <scope>NUCLEOTIDE SEQUENCE</scope>
    <source>
        <strain evidence="3">RIFCSPLOWO2_01_FULL_AR10_48_17</strain>
    </source>
</reference>
<evidence type="ECO:0000259" key="2">
    <source>
        <dbReference type="Pfam" id="PF13458"/>
    </source>
</evidence>
<protein>
    <submittedName>
        <fullName evidence="3">ABC transporter substrate-binding protein</fullName>
    </submittedName>
</protein>
<sequence length="379" mass="41999">MLLRNPVGLGLVLLVFLLFGCLQFESETVSKGPIKVGVILPLSGNGAVYGEWGKNALEIAKDEINGKGGINGRPIKLIFEDGKFNAQESVNAYNKLRRLDNVSYVITMGSSPAVAISPLANWDGVIQMDFSATTSAYRSKNDFTFRTAPKAEQFGVDTANWFVNHEQNEVNVLYINNDQGISIFNAFKDAYESAGGTIAGMESFEQDGFDFRTVIQKAVRDKDHYVFLIGHLKESGLVVRQMNEMGYFNPIFSHVYSVEGSDFLESARAFQNTIVYLAPVFDPRKNSAAVAYNESYQNRFGVDAEYFGTFAFDALNVLSVALSECENPIDTNCVKNELFQTADYPGLTGTISFDEFGDRQVDLALKTVKNGEFILYSEQ</sequence>
<proteinExistence type="predicted"/>
<reference evidence="3" key="1">
    <citation type="submission" date="2021-03" db="EMBL/GenBank/DDBJ databases">
        <authorList>
            <person name="Jaffe A."/>
        </authorList>
    </citation>
    <scope>NUCLEOTIDE SEQUENCE</scope>
    <source>
        <strain evidence="3">RIFCSPLOWO2_01_FULL_AR10_48_17</strain>
    </source>
</reference>
<dbReference type="InterPro" id="IPR028081">
    <property type="entry name" value="Leu-bd"/>
</dbReference>
<organism evidence="3 4">
    <name type="scientific">Candidatus Iainarchaeum sp</name>
    <dbReference type="NCBI Taxonomy" id="3101447"/>
    <lineage>
        <taxon>Archaea</taxon>
        <taxon>Candidatus Iainarchaeota</taxon>
        <taxon>Candidatus Iainarchaeia</taxon>
        <taxon>Candidatus Iainarchaeales</taxon>
        <taxon>Candidatus Iainarchaeaceae</taxon>
        <taxon>Candidatus Iainarchaeum</taxon>
    </lineage>
</organism>
<dbReference type="InterPro" id="IPR051010">
    <property type="entry name" value="BCAA_transport"/>
</dbReference>
<name>A0A8T4L5L1_9ARCH</name>
<dbReference type="InterPro" id="IPR028082">
    <property type="entry name" value="Peripla_BP_I"/>
</dbReference>
<dbReference type="CDD" id="cd19984">
    <property type="entry name" value="PBP1_ABC_ligand_binding-like"/>
    <property type="match status" value="1"/>
</dbReference>
<dbReference type="Gene3D" id="3.40.50.2300">
    <property type="match status" value="2"/>
</dbReference>
<evidence type="ECO:0000313" key="4">
    <source>
        <dbReference type="Proteomes" id="UP000675968"/>
    </source>
</evidence>
<feature type="domain" description="Leucine-binding protein" evidence="2">
    <location>
        <begin position="33"/>
        <end position="359"/>
    </location>
</feature>
<keyword evidence="1" id="KW-0732">Signal</keyword>
<dbReference type="SUPFAM" id="SSF53822">
    <property type="entry name" value="Periplasmic binding protein-like I"/>
    <property type="match status" value="1"/>
</dbReference>
<dbReference type="PANTHER" id="PTHR30483">
    <property type="entry name" value="LEUCINE-SPECIFIC-BINDING PROTEIN"/>
    <property type="match status" value="1"/>
</dbReference>
<gene>
    <name evidence="3" type="ORF">J4215_04930</name>
</gene>
<dbReference type="Proteomes" id="UP000675968">
    <property type="component" value="Unassembled WGS sequence"/>
</dbReference>
<dbReference type="Pfam" id="PF13458">
    <property type="entry name" value="Peripla_BP_6"/>
    <property type="match status" value="1"/>
</dbReference>
<evidence type="ECO:0000313" key="3">
    <source>
        <dbReference type="EMBL" id="MBS3061897.1"/>
    </source>
</evidence>